<dbReference type="PANTHER" id="PTHR23522:SF10">
    <property type="entry name" value="3-PHENYLPROPIONIC ACID TRANSPORTER-RELATED"/>
    <property type="match status" value="1"/>
</dbReference>
<name>A0ABR8RE90_9BACI</name>
<dbReference type="RefSeq" id="WP_191697900.1">
    <property type="nucleotide sequence ID" value="NZ_JACSQO010000013.1"/>
</dbReference>
<feature type="transmembrane region" description="Helical" evidence="8">
    <location>
        <begin position="95"/>
        <end position="113"/>
    </location>
</feature>
<feature type="transmembrane region" description="Helical" evidence="8">
    <location>
        <begin position="158"/>
        <end position="174"/>
    </location>
</feature>
<feature type="transmembrane region" description="Helical" evidence="8">
    <location>
        <begin position="332"/>
        <end position="352"/>
    </location>
</feature>
<evidence type="ECO:0000313" key="11">
    <source>
        <dbReference type="Proteomes" id="UP000640786"/>
    </source>
</evidence>
<keyword evidence="7 8" id="KW-0472">Membrane</keyword>
<feature type="transmembrane region" description="Helical" evidence="8">
    <location>
        <begin position="7"/>
        <end position="25"/>
    </location>
</feature>
<feature type="transmembrane region" description="Helical" evidence="8">
    <location>
        <begin position="37"/>
        <end position="59"/>
    </location>
</feature>
<evidence type="ECO:0000256" key="4">
    <source>
        <dbReference type="ARBA" id="ARBA00022519"/>
    </source>
</evidence>
<keyword evidence="6 8" id="KW-1133">Transmembrane helix</keyword>
<sequence>MKSQKWLSINFFTFFFTWGVFMPYWTGYLTNAKGLSVTSASIVMGAGMLARAFSTFVLFPKATGLFSMQRVLRLLALFSFAAIVLYIPFNSFYSLLAITVTFSLIYPNLLPAMESSASILMQKDKIHYGKSRSFGSVGFMVALLFIGGVTAIWDEQAILWTMLGALAVIMITYSKPMPASLSELPHQVTKDNTGNWKNLFTSKQFIVILILTILIQGSHASYNNYGFIYLQDIGVNSLYIGIVLNVAVIFEIVFFLFADKLFSNKKVSWMLLLAGIGATIRWISIYLFPSVWIFILTQVLHSVSFGIAHYAFIQYISRTLDKSLIPAAQGIYAALSMSLSSAFLTFVGGYLYDVEPRLAFLGMAFCTIPAIVILLLSRKKYAY</sequence>
<feature type="transmembrane region" description="Helical" evidence="8">
    <location>
        <begin position="237"/>
        <end position="257"/>
    </location>
</feature>
<keyword evidence="2" id="KW-0813">Transport</keyword>
<accession>A0ABR8RE90</accession>
<evidence type="ECO:0000256" key="2">
    <source>
        <dbReference type="ARBA" id="ARBA00022448"/>
    </source>
</evidence>
<dbReference type="PIRSF" id="PIRSF004925">
    <property type="entry name" value="HcaT"/>
    <property type="match status" value="1"/>
</dbReference>
<dbReference type="Gene3D" id="1.20.1250.20">
    <property type="entry name" value="MFS general substrate transporter like domains"/>
    <property type="match status" value="2"/>
</dbReference>
<evidence type="ECO:0000256" key="6">
    <source>
        <dbReference type="ARBA" id="ARBA00022989"/>
    </source>
</evidence>
<gene>
    <name evidence="10" type="ORF">H9650_18645</name>
</gene>
<feature type="transmembrane region" description="Helical" evidence="8">
    <location>
        <begin position="358"/>
        <end position="377"/>
    </location>
</feature>
<dbReference type="EMBL" id="JACSQO010000013">
    <property type="protein sequence ID" value="MBD7946129.1"/>
    <property type="molecule type" value="Genomic_DNA"/>
</dbReference>
<evidence type="ECO:0000256" key="5">
    <source>
        <dbReference type="ARBA" id="ARBA00022692"/>
    </source>
</evidence>
<keyword evidence="3" id="KW-1003">Cell membrane</keyword>
<dbReference type="InterPro" id="IPR036259">
    <property type="entry name" value="MFS_trans_sf"/>
</dbReference>
<comment type="subcellular location">
    <subcellularLocation>
        <location evidence="1">Cell inner membrane</location>
        <topology evidence="1">Multi-pass membrane protein</topology>
    </subcellularLocation>
</comment>
<dbReference type="PANTHER" id="PTHR23522">
    <property type="entry name" value="BLL5896 PROTEIN"/>
    <property type="match status" value="1"/>
</dbReference>
<feature type="transmembrane region" description="Helical" evidence="8">
    <location>
        <begin position="293"/>
        <end position="312"/>
    </location>
</feature>
<evidence type="ECO:0000313" key="10">
    <source>
        <dbReference type="EMBL" id="MBD7946129.1"/>
    </source>
</evidence>
<dbReference type="InterPro" id="IPR024989">
    <property type="entry name" value="MFS_assoc_dom"/>
</dbReference>
<feature type="transmembrane region" description="Helical" evidence="8">
    <location>
        <begin position="134"/>
        <end position="152"/>
    </location>
</feature>
<keyword evidence="4" id="KW-0997">Cell inner membrane</keyword>
<feature type="domain" description="Major facilitator superfamily associated" evidence="9">
    <location>
        <begin position="6"/>
        <end position="360"/>
    </location>
</feature>
<feature type="transmembrane region" description="Helical" evidence="8">
    <location>
        <begin position="205"/>
        <end position="225"/>
    </location>
</feature>
<proteinExistence type="predicted"/>
<protein>
    <submittedName>
        <fullName evidence="10">MFS transporter</fullName>
    </submittedName>
</protein>
<dbReference type="NCBIfam" id="NF037955">
    <property type="entry name" value="mfs"/>
    <property type="match status" value="1"/>
</dbReference>
<keyword evidence="11" id="KW-1185">Reference proteome</keyword>
<evidence type="ECO:0000259" key="9">
    <source>
        <dbReference type="Pfam" id="PF12832"/>
    </source>
</evidence>
<reference evidence="10 11" key="1">
    <citation type="submission" date="2020-08" db="EMBL/GenBank/DDBJ databases">
        <title>A Genomic Blueprint of the Chicken Gut Microbiome.</title>
        <authorList>
            <person name="Gilroy R."/>
            <person name="Ravi A."/>
            <person name="Getino M."/>
            <person name="Pursley I."/>
            <person name="Horton D.L."/>
            <person name="Alikhan N.-F."/>
            <person name="Baker D."/>
            <person name="Gharbi K."/>
            <person name="Hall N."/>
            <person name="Watson M."/>
            <person name="Adriaenssens E.M."/>
            <person name="Foster-Nyarko E."/>
            <person name="Jarju S."/>
            <person name="Secka A."/>
            <person name="Antonio M."/>
            <person name="Oren A."/>
            <person name="Chaudhuri R."/>
            <person name="La Ragione R.M."/>
            <person name="Hildebrand F."/>
            <person name="Pallen M.J."/>
        </authorList>
    </citation>
    <scope>NUCLEOTIDE SEQUENCE [LARGE SCALE GENOMIC DNA]</scope>
    <source>
        <strain evidence="10 11">Sa2BUA9</strain>
    </source>
</reference>
<dbReference type="Proteomes" id="UP000640786">
    <property type="component" value="Unassembled WGS sequence"/>
</dbReference>
<dbReference type="Pfam" id="PF12832">
    <property type="entry name" value="MFS_1_like"/>
    <property type="match status" value="1"/>
</dbReference>
<organism evidence="10 11">
    <name type="scientific">Psychrobacillus faecigallinarum</name>
    <dbReference type="NCBI Taxonomy" id="2762235"/>
    <lineage>
        <taxon>Bacteria</taxon>
        <taxon>Bacillati</taxon>
        <taxon>Bacillota</taxon>
        <taxon>Bacilli</taxon>
        <taxon>Bacillales</taxon>
        <taxon>Bacillaceae</taxon>
        <taxon>Psychrobacillus</taxon>
    </lineage>
</organism>
<comment type="caution">
    <text evidence="10">The sequence shown here is derived from an EMBL/GenBank/DDBJ whole genome shotgun (WGS) entry which is preliminary data.</text>
</comment>
<evidence type="ECO:0000256" key="8">
    <source>
        <dbReference type="SAM" id="Phobius"/>
    </source>
</evidence>
<evidence type="ECO:0000256" key="1">
    <source>
        <dbReference type="ARBA" id="ARBA00004429"/>
    </source>
</evidence>
<keyword evidence="5 8" id="KW-0812">Transmembrane</keyword>
<evidence type="ECO:0000256" key="3">
    <source>
        <dbReference type="ARBA" id="ARBA00022475"/>
    </source>
</evidence>
<feature type="transmembrane region" description="Helical" evidence="8">
    <location>
        <begin position="269"/>
        <end position="287"/>
    </location>
</feature>
<dbReference type="InterPro" id="IPR026032">
    <property type="entry name" value="HcaT-like"/>
</dbReference>
<feature type="transmembrane region" description="Helical" evidence="8">
    <location>
        <begin position="71"/>
        <end position="89"/>
    </location>
</feature>
<dbReference type="SUPFAM" id="SSF103473">
    <property type="entry name" value="MFS general substrate transporter"/>
    <property type="match status" value="1"/>
</dbReference>
<evidence type="ECO:0000256" key="7">
    <source>
        <dbReference type="ARBA" id="ARBA00023136"/>
    </source>
</evidence>